<evidence type="ECO:0000313" key="1">
    <source>
        <dbReference type="EMBL" id="PON53267.1"/>
    </source>
</evidence>
<organism evidence="1 2">
    <name type="scientific">Parasponia andersonii</name>
    <name type="common">Sponia andersonii</name>
    <dbReference type="NCBI Taxonomy" id="3476"/>
    <lineage>
        <taxon>Eukaryota</taxon>
        <taxon>Viridiplantae</taxon>
        <taxon>Streptophyta</taxon>
        <taxon>Embryophyta</taxon>
        <taxon>Tracheophyta</taxon>
        <taxon>Spermatophyta</taxon>
        <taxon>Magnoliopsida</taxon>
        <taxon>eudicotyledons</taxon>
        <taxon>Gunneridae</taxon>
        <taxon>Pentapetalae</taxon>
        <taxon>rosids</taxon>
        <taxon>fabids</taxon>
        <taxon>Rosales</taxon>
        <taxon>Cannabaceae</taxon>
        <taxon>Parasponia</taxon>
    </lineage>
</organism>
<name>A0A2P5BWW5_PARAD</name>
<gene>
    <name evidence="1" type="ORF">PanWU01x14_203800</name>
</gene>
<keyword evidence="2" id="KW-1185">Reference proteome</keyword>
<dbReference type="AlphaFoldDB" id="A0A2P5BWW5"/>
<sequence length="82" mass="9568">MKPMLGKTCFNVHQVVVCWPEHKGGAWMLTLFLWVQELGLQGYAWLWLAQLHPRLANVFKIRTKTCLTWQVLKLNLSSCNEL</sequence>
<protein>
    <submittedName>
        <fullName evidence="1">Uncharacterized protein</fullName>
    </submittedName>
</protein>
<dbReference type="Proteomes" id="UP000237105">
    <property type="component" value="Unassembled WGS sequence"/>
</dbReference>
<dbReference type="EMBL" id="JXTB01000209">
    <property type="protein sequence ID" value="PON53267.1"/>
    <property type="molecule type" value="Genomic_DNA"/>
</dbReference>
<evidence type="ECO:0000313" key="2">
    <source>
        <dbReference type="Proteomes" id="UP000237105"/>
    </source>
</evidence>
<comment type="caution">
    <text evidence="1">The sequence shown here is derived from an EMBL/GenBank/DDBJ whole genome shotgun (WGS) entry which is preliminary data.</text>
</comment>
<accession>A0A2P5BWW5</accession>
<proteinExistence type="predicted"/>
<reference evidence="2" key="1">
    <citation type="submission" date="2016-06" db="EMBL/GenBank/DDBJ databases">
        <title>Parallel loss of symbiosis genes in relatives of nitrogen-fixing non-legume Parasponia.</title>
        <authorList>
            <person name="Van Velzen R."/>
            <person name="Holmer R."/>
            <person name="Bu F."/>
            <person name="Rutten L."/>
            <person name="Van Zeijl A."/>
            <person name="Liu W."/>
            <person name="Santuari L."/>
            <person name="Cao Q."/>
            <person name="Sharma T."/>
            <person name="Shen D."/>
            <person name="Roswanjaya Y."/>
            <person name="Wardhani T."/>
            <person name="Kalhor M.S."/>
            <person name="Jansen J."/>
            <person name="Van den Hoogen J."/>
            <person name="Gungor B."/>
            <person name="Hartog M."/>
            <person name="Hontelez J."/>
            <person name="Verver J."/>
            <person name="Yang W.-C."/>
            <person name="Schijlen E."/>
            <person name="Repin R."/>
            <person name="Schilthuizen M."/>
            <person name="Schranz E."/>
            <person name="Heidstra R."/>
            <person name="Miyata K."/>
            <person name="Fedorova E."/>
            <person name="Kohlen W."/>
            <person name="Bisseling T."/>
            <person name="Smit S."/>
            <person name="Geurts R."/>
        </authorList>
    </citation>
    <scope>NUCLEOTIDE SEQUENCE [LARGE SCALE GENOMIC DNA]</scope>
    <source>
        <strain evidence="2">cv. WU1-14</strain>
    </source>
</reference>